<evidence type="ECO:0000256" key="3">
    <source>
        <dbReference type="ARBA" id="ARBA00023163"/>
    </source>
</evidence>
<dbReference type="PROSITE" id="PS50977">
    <property type="entry name" value="HTH_TETR_2"/>
    <property type="match status" value="1"/>
</dbReference>
<evidence type="ECO:0000256" key="2">
    <source>
        <dbReference type="ARBA" id="ARBA00023125"/>
    </source>
</evidence>
<sequence length="207" mass="23017">MAGSRAEKKEQTRQALLDTTIDLVDDRSFGSISLREVARGAGIVPTAFYRHFASMEDLGVTLVEDAMRVLRGALREARRDLAGRGMPTARDSLAILLKKVRSDERQFRFLVREQHGGVAEVRRAIGTELRLLSRELAIDLARTPALVSWEADDLELAADLIVTIMMTAVAELLDGDGRDSTERALVTRTEKQLIMVFLGMAQWRPAP</sequence>
<dbReference type="SUPFAM" id="SSF46689">
    <property type="entry name" value="Homeodomain-like"/>
    <property type="match status" value="1"/>
</dbReference>
<dbReference type="FunFam" id="1.10.10.60:FF:000034">
    <property type="entry name" value="HTH-type transcriptional repressor FabR"/>
    <property type="match status" value="1"/>
</dbReference>
<dbReference type="Gene3D" id="1.10.357.10">
    <property type="entry name" value="Tetracycline Repressor, domain 2"/>
    <property type="match status" value="1"/>
</dbReference>
<keyword evidence="7" id="KW-1185">Reference proteome</keyword>
<keyword evidence="1" id="KW-0805">Transcription regulation</keyword>
<evidence type="ECO:0000256" key="4">
    <source>
        <dbReference type="PROSITE-ProRule" id="PRU00335"/>
    </source>
</evidence>
<dbReference type="Gene3D" id="1.10.10.60">
    <property type="entry name" value="Homeodomain-like"/>
    <property type="match status" value="1"/>
</dbReference>
<proteinExistence type="predicted"/>
<evidence type="ECO:0000259" key="5">
    <source>
        <dbReference type="PROSITE" id="PS50977"/>
    </source>
</evidence>
<dbReference type="InterPro" id="IPR001647">
    <property type="entry name" value="HTH_TetR"/>
</dbReference>
<keyword evidence="3" id="KW-0804">Transcription</keyword>
<keyword evidence="2 4" id="KW-0238">DNA-binding</keyword>
<dbReference type="AlphaFoldDB" id="A0A7I9V6Y6"/>
<gene>
    <name evidence="6" type="ORF">nbrc107696_12890</name>
</gene>
<dbReference type="RefSeq" id="WP_161894728.1">
    <property type="nucleotide sequence ID" value="NZ_BJOV01000003.1"/>
</dbReference>
<dbReference type="EMBL" id="BJOV01000003">
    <property type="protein sequence ID" value="GEE00843.1"/>
    <property type="molecule type" value="Genomic_DNA"/>
</dbReference>
<comment type="caution">
    <text evidence="6">The sequence shown here is derived from an EMBL/GenBank/DDBJ whole genome shotgun (WGS) entry which is preliminary data.</text>
</comment>
<name>A0A7I9V6Y6_9ACTN</name>
<evidence type="ECO:0000313" key="6">
    <source>
        <dbReference type="EMBL" id="GEE00843.1"/>
    </source>
</evidence>
<dbReference type="InterPro" id="IPR050692">
    <property type="entry name" value="HTH_transcr_repressor_FabR"/>
</dbReference>
<dbReference type="Pfam" id="PF00440">
    <property type="entry name" value="TetR_N"/>
    <property type="match status" value="1"/>
</dbReference>
<evidence type="ECO:0000256" key="1">
    <source>
        <dbReference type="ARBA" id="ARBA00023015"/>
    </source>
</evidence>
<feature type="domain" description="HTH tetR-type" evidence="5">
    <location>
        <begin position="10"/>
        <end position="70"/>
    </location>
</feature>
<dbReference type="Pfam" id="PF21943">
    <property type="entry name" value="TetR_C_46"/>
    <property type="match status" value="1"/>
</dbReference>
<protein>
    <submittedName>
        <fullName evidence="6">TetR family transcriptional regulator</fullName>
    </submittedName>
</protein>
<dbReference type="GO" id="GO:0003677">
    <property type="term" value="F:DNA binding"/>
    <property type="evidence" value="ECO:0007669"/>
    <property type="project" value="UniProtKB-UniRule"/>
</dbReference>
<reference evidence="7" key="1">
    <citation type="submission" date="2019-06" db="EMBL/GenBank/DDBJ databases">
        <title>Gordonia isolated from sludge of a wastewater treatment plant.</title>
        <authorList>
            <person name="Tamura T."/>
            <person name="Aoyama K."/>
            <person name="Kang Y."/>
            <person name="Saito S."/>
            <person name="Akiyama N."/>
            <person name="Yazawa K."/>
            <person name="Gonoi T."/>
            <person name="Mikami Y."/>
        </authorList>
    </citation>
    <scope>NUCLEOTIDE SEQUENCE [LARGE SCALE GENOMIC DNA]</scope>
    <source>
        <strain evidence="7">NBRC 107696</strain>
    </source>
</reference>
<accession>A0A7I9V6Y6</accession>
<dbReference type="Proteomes" id="UP000444960">
    <property type="component" value="Unassembled WGS sequence"/>
</dbReference>
<dbReference type="InterPro" id="IPR009057">
    <property type="entry name" value="Homeodomain-like_sf"/>
</dbReference>
<dbReference type="PANTHER" id="PTHR47752">
    <property type="entry name" value="HTH-TYPE TRANSCRIPTIONAL REPRESSOR FABR"/>
    <property type="match status" value="1"/>
</dbReference>
<organism evidence="6 7">
    <name type="scientific">Gordonia spumicola</name>
    <dbReference type="NCBI Taxonomy" id="589161"/>
    <lineage>
        <taxon>Bacteria</taxon>
        <taxon>Bacillati</taxon>
        <taxon>Actinomycetota</taxon>
        <taxon>Actinomycetes</taxon>
        <taxon>Mycobacteriales</taxon>
        <taxon>Gordoniaceae</taxon>
        <taxon>Gordonia</taxon>
    </lineage>
</organism>
<feature type="DNA-binding region" description="H-T-H motif" evidence="4">
    <location>
        <begin position="33"/>
        <end position="52"/>
    </location>
</feature>
<evidence type="ECO:0000313" key="7">
    <source>
        <dbReference type="Proteomes" id="UP000444960"/>
    </source>
</evidence>
<dbReference type="InterPro" id="IPR054129">
    <property type="entry name" value="DesT_TetR_C"/>
</dbReference>
<dbReference type="OrthoDB" id="8617654at2"/>
<dbReference type="PANTHER" id="PTHR47752:SF1">
    <property type="entry name" value="HTH-TYPE TRANSCRIPTIONAL REPRESSOR FABR"/>
    <property type="match status" value="1"/>
</dbReference>